<feature type="chain" id="PRO_5035463894" description="Lipocalin/cytosolic fatty-acid binding domain-containing protein" evidence="3">
    <location>
        <begin position="30"/>
        <end position="269"/>
    </location>
</feature>
<reference evidence="5" key="1">
    <citation type="submission" date="2013-04" db="EMBL/GenBank/DDBJ databases">
        <authorList>
            <person name="Qu J."/>
            <person name="Murali S.C."/>
            <person name="Bandaranaike D."/>
            <person name="Bellair M."/>
            <person name="Blankenburg K."/>
            <person name="Chao H."/>
            <person name="Dinh H."/>
            <person name="Doddapaneni H."/>
            <person name="Downs B."/>
            <person name="Dugan-Rocha S."/>
            <person name="Elkadiri S."/>
            <person name="Gnanaolivu R.D."/>
            <person name="Hernandez B."/>
            <person name="Javaid M."/>
            <person name="Jayaseelan J.C."/>
            <person name="Lee S."/>
            <person name="Li M."/>
            <person name="Ming W."/>
            <person name="Munidasa M."/>
            <person name="Muniz J."/>
            <person name="Nguyen L."/>
            <person name="Ongeri F."/>
            <person name="Osuji N."/>
            <person name="Pu L.-L."/>
            <person name="Puazo M."/>
            <person name="Qu C."/>
            <person name="Quiroz J."/>
            <person name="Raj R."/>
            <person name="Weissenberger G."/>
            <person name="Xin Y."/>
            <person name="Zou X."/>
            <person name="Han Y."/>
            <person name="Richards S."/>
            <person name="Worley K."/>
            <person name="Muzny D."/>
            <person name="Gibbs R."/>
        </authorList>
    </citation>
    <scope>NUCLEOTIDE SEQUENCE</scope>
    <source>
        <strain evidence="5">Sampled in the wild</strain>
    </source>
</reference>
<feature type="domain" description="Lipocalin/cytosolic fatty-acid binding" evidence="4">
    <location>
        <begin position="53"/>
        <end position="190"/>
    </location>
</feature>
<dbReference type="GO" id="GO:0006629">
    <property type="term" value="P:lipid metabolic process"/>
    <property type="evidence" value="ECO:0007669"/>
    <property type="project" value="TreeGrafter"/>
</dbReference>
<dbReference type="OrthoDB" id="6728016at2759"/>
<evidence type="ECO:0000256" key="2">
    <source>
        <dbReference type="RuleBase" id="RU003695"/>
    </source>
</evidence>
<dbReference type="InterPro" id="IPR022272">
    <property type="entry name" value="Lipocalin_CS"/>
</dbReference>
<gene>
    <name evidence="5" type="ORF">J437_LFUL005517</name>
</gene>
<evidence type="ECO:0000256" key="1">
    <source>
        <dbReference type="ARBA" id="ARBA00023157"/>
    </source>
</evidence>
<organism evidence="5 6">
    <name type="scientific">Ladona fulva</name>
    <name type="common">Scarce chaser dragonfly</name>
    <name type="synonym">Libellula fulva</name>
    <dbReference type="NCBI Taxonomy" id="123851"/>
    <lineage>
        <taxon>Eukaryota</taxon>
        <taxon>Metazoa</taxon>
        <taxon>Ecdysozoa</taxon>
        <taxon>Arthropoda</taxon>
        <taxon>Hexapoda</taxon>
        <taxon>Insecta</taxon>
        <taxon>Pterygota</taxon>
        <taxon>Palaeoptera</taxon>
        <taxon>Odonata</taxon>
        <taxon>Epiprocta</taxon>
        <taxon>Anisoptera</taxon>
        <taxon>Libelluloidea</taxon>
        <taxon>Libellulidae</taxon>
        <taxon>Ladona</taxon>
    </lineage>
</organism>
<comment type="caution">
    <text evidence="5">The sequence shown here is derived from an EMBL/GenBank/DDBJ whole genome shotgun (WGS) entry which is preliminary data.</text>
</comment>
<dbReference type="GO" id="GO:0031409">
    <property type="term" value="F:pigment binding"/>
    <property type="evidence" value="ECO:0007669"/>
    <property type="project" value="InterPro"/>
</dbReference>
<dbReference type="SUPFAM" id="SSF50814">
    <property type="entry name" value="Lipocalins"/>
    <property type="match status" value="1"/>
</dbReference>
<evidence type="ECO:0000259" key="4">
    <source>
        <dbReference type="Pfam" id="PF00061"/>
    </source>
</evidence>
<dbReference type="Proteomes" id="UP000792457">
    <property type="component" value="Unassembled WGS sequence"/>
</dbReference>
<dbReference type="AlphaFoldDB" id="A0A8K0NYG5"/>
<dbReference type="GO" id="GO:0000302">
    <property type="term" value="P:response to reactive oxygen species"/>
    <property type="evidence" value="ECO:0007669"/>
    <property type="project" value="TreeGrafter"/>
</dbReference>
<protein>
    <recommendedName>
        <fullName evidence="4">Lipocalin/cytosolic fatty-acid binding domain-containing protein</fullName>
    </recommendedName>
</protein>
<comment type="similarity">
    <text evidence="2">Belongs to the calycin superfamily. Lipocalin family.</text>
</comment>
<reference evidence="5" key="2">
    <citation type="submission" date="2017-10" db="EMBL/GenBank/DDBJ databases">
        <title>Ladona fulva Genome sequencing and assembly.</title>
        <authorList>
            <person name="Murali S."/>
            <person name="Richards S."/>
            <person name="Bandaranaike D."/>
            <person name="Bellair M."/>
            <person name="Blankenburg K."/>
            <person name="Chao H."/>
            <person name="Dinh H."/>
            <person name="Doddapaneni H."/>
            <person name="Dugan-Rocha S."/>
            <person name="Elkadiri S."/>
            <person name="Gnanaolivu R."/>
            <person name="Hernandez B."/>
            <person name="Skinner E."/>
            <person name="Javaid M."/>
            <person name="Lee S."/>
            <person name="Li M."/>
            <person name="Ming W."/>
            <person name="Munidasa M."/>
            <person name="Muniz J."/>
            <person name="Nguyen L."/>
            <person name="Hughes D."/>
            <person name="Osuji N."/>
            <person name="Pu L.-L."/>
            <person name="Puazo M."/>
            <person name="Qu C."/>
            <person name="Quiroz J."/>
            <person name="Raj R."/>
            <person name="Weissenberger G."/>
            <person name="Xin Y."/>
            <person name="Zou X."/>
            <person name="Han Y."/>
            <person name="Worley K."/>
            <person name="Muzny D."/>
            <person name="Gibbs R."/>
        </authorList>
    </citation>
    <scope>NUCLEOTIDE SEQUENCE</scope>
    <source>
        <strain evidence="5">Sampled in the wild</strain>
    </source>
</reference>
<dbReference type="PROSITE" id="PS00213">
    <property type="entry name" value="LIPOCALIN"/>
    <property type="match status" value="1"/>
</dbReference>
<dbReference type="PRINTS" id="PR01273">
    <property type="entry name" value="INVTBRTCOLOR"/>
</dbReference>
<accession>A0A8K0NYG5</accession>
<keyword evidence="6" id="KW-1185">Reference proteome</keyword>
<keyword evidence="3" id="KW-0732">Signal</keyword>
<keyword evidence="1" id="KW-1015">Disulfide bond</keyword>
<dbReference type="InterPro" id="IPR000566">
    <property type="entry name" value="Lipocln_cytosolic_FA-bd_dom"/>
</dbReference>
<dbReference type="InterPro" id="IPR003057">
    <property type="entry name" value="Invtbrt_color"/>
</dbReference>
<dbReference type="InterPro" id="IPR012674">
    <property type="entry name" value="Calycin"/>
</dbReference>
<proteinExistence type="inferred from homology"/>
<feature type="signal peptide" evidence="3">
    <location>
        <begin position="1"/>
        <end position="29"/>
    </location>
</feature>
<dbReference type="Pfam" id="PF00061">
    <property type="entry name" value="Lipocalin"/>
    <property type="match status" value="1"/>
</dbReference>
<dbReference type="PANTHER" id="PTHR10612">
    <property type="entry name" value="APOLIPOPROTEIN D"/>
    <property type="match status" value="1"/>
</dbReference>
<evidence type="ECO:0000313" key="5">
    <source>
        <dbReference type="EMBL" id="KAG8226701.1"/>
    </source>
</evidence>
<evidence type="ECO:0000313" key="6">
    <source>
        <dbReference type="Proteomes" id="UP000792457"/>
    </source>
</evidence>
<dbReference type="GO" id="GO:0005737">
    <property type="term" value="C:cytoplasm"/>
    <property type="evidence" value="ECO:0007669"/>
    <property type="project" value="TreeGrafter"/>
</dbReference>
<dbReference type="EMBL" id="KZ308293">
    <property type="protein sequence ID" value="KAG8226701.1"/>
    <property type="molecule type" value="Genomic_DNA"/>
</dbReference>
<name>A0A8K0NYG5_LADFU</name>
<evidence type="ECO:0000256" key="3">
    <source>
        <dbReference type="SAM" id="SignalP"/>
    </source>
</evidence>
<dbReference type="PANTHER" id="PTHR10612:SF49">
    <property type="entry name" value="APOLIPOPROTEIN D-LIKE PROTEIN"/>
    <property type="match status" value="1"/>
</dbReference>
<dbReference type="Gene3D" id="2.40.128.20">
    <property type="match status" value="1"/>
</dbReference>
<dbReference type="PRINTS" id="PR00179">
    <property type="entry name" value="LIPOCALIN"/>
</dbReference>
<sequence length="269" mass="29673">MREESLKSKMASIWLSLLVVVGVLQSVSSHSYHLGSCPEAEAMQNFQMNKFLGKWYVIQKTSTASRCIFYNFTVGDEPGEYRIIQASEHFLLGLTNVDHSYLYSGILKAKKANNLADMTVRFPFSVGGSASYKVLMTDYDNFAAIYTCQKLAFVNRQSASILSRTPTLDKMYIDKIRARLSSIGVDPHDLSIIEQTNCRVNATENAVKINIDEETLTPGSIAGVVRKAGDAIGDGIEAAANGAKRVYNHVASSNEETRLNPDADAEWLP</sequence>